<dbReference type="Proteomes" id="UP000414136">
    <property type="component" value="Unassembled WGS sequence"/>
</dbReference>
<dbReference type="PROSITE" id="PS01124">
    <property type="entry name" value="HTH_ARAC_FAMILY_2"/>
    <property type="match status" value="1"/>
</dbReference>
<proteinExistence type="predicted"/>
<evidence type="ECO:0000256" key="2">
    <source>
        <dbReference type="ARBA" id="ARBA00023125"/>
    </source>
</evidence>
<keyword evidence="2" id="KW-0238">DNA-binding</keyword>
<keyword evidence="7" id="KW-1185">Reference proteome</keyword>
<dbReference type="InterPro" id="IPR009057">
    <property type="entry name" value="Homeodomain-like_sf"/>
</dbReference>
<gene>
    <name evidence="6" type="ORF">PCA31118_03434</name>
</gene>
<dbReference type="Pfam" id="PF12625">
    <property type="entry name" value="Arabinose_bd"/>
    <property type="match status" value="1"/>
</dbReference>
<dbReference type="GO" id="GO:0000976">
    <property type="term" value="F:transcription cis-regulatory region binding"/>
    <property type="evidence" value="ECO:0007669"/>
    <property type="project" value="TreeGrafter"/>
</dbReference>
<evidence type="ECO:0000313" key="6">
    <source>
        <dbReference type="EMBL" id="VVE70117.1"/>
    </source>
</evidence>
<dbReference type="PANTHER" id="PTHR47894">
    <property type="entry name" value="HTH-TYPE TRANSCRIPTIONAL REGULATOR GADX"/>
    <property type="match status" value="1"/>
</dbReference>
<keyword evidence="1" id="KW-0805">Transcription regulation</keyword>
<sequence length="333" mass="36644">MGANEVSRMTQLRSALQKHLISELEKRGVSSDLGTFDISGPDAQGQFPKFYRAVADKLCELVSRDNGYPPMTKQEVDLMCRCMVTASTLSDAILCAKEFCVMLHPRAASLDLCESNGAVVFTMRPVRRETSSAACILDLTGLLCFIQFFGWLIGQPLKPREIYLTHPNREDAGAFLGVFGAPVFVGAAASGFAFDAALLERKTVRQPFELESFLADLPFGFVVGPSPTTSVSQHVRALLEGAMASGDELPWIPEVARALNISGITLRRRLHAEGTSYKDIREQCLRDRAKHYLTNGSWSIDEIAGRLGFSGAAAFRRAFVGWTGEPPSRYRKR</sequence>
<evidence type="ECO:0000256" key="1">
    <source>
        <dbReference type="ARBA" id="ARBA00023015"/>
    </source>
</evidence>
<dbReference type="PANTHER" id="PTHR47894:SF1">
    <property type="entry name" value="HTH-TYPE TRANSCRIPTIONAL REGULATOR VQSM"/>
    <property type="match status" value="1"/>
</dbReference>
<feature type="domain" description="HTH araC/xylS-type" evidence="5">
    <location>
        <begin position="233"/>
        <end position="333"/>
    </location>
</feature>
<dbReference type="EMBL" id="CABPSQ010000006">
    <property type="protein sequence ID" value="VVE70117.1"/>
    <property type="molecule type" value="Genomic_DNA"/>
</dbReference>
<reference evidence="6 7" key="1">
    <citation type="submission" date="2019-08" db="EMBL/GenBank/DDBJ databases">
        <authorList>
            <person name="Peeters C."/>
        </authorList>
    </citation>
    <scope>NUCLEOTIDE SEQUENCE [LARGE SCALE GENOMIC DNA]</scope>
    <source>
        <strain evidence="6 7">LMG 31118</strain>
    </source>
</reference>
<keyword evidence="4" id="KW-1133">Transmembrane helix</keyword>
<dbReference type="GO" id="GO:0005829">
    <property type="term" value="C:cytosol"/>
    <property type="evidence" value="ECO:0007669"/>
    <property type="project" value="TreeGrafter"/>
</dbReference>
<keyword evidence="4" id="KW-0812">Transmembrane</keyword>
<dbReference type="GO" id="GO:0003700">
    <property type="term" value="F:DNA-binding transcription factor activity"/>
    <property type="evidence" value="ECO:0007669"/>
    <property type="project" value="InterPro"/>
</dbReference>
<feature type="transmembrane region" description="Helical" evidence="4">
    <location>
        <begin position="174"/>
        <end position="199"/>
    </location>
</feature>
<protein>
    <submittedName>
        <fullName evidence="6">AraC family transcriptional regulator</fullName>
    </submittedName>
</protein>
<feature type="transmembrane region" description="Helical" evidence="4">
    <location>
        <begin position="133"/>
        <end position="154"/>
    </location>
</feature>
<dbReference type="InterPro" id="IPR018060">
    <property type="entry name" value="HTH_AraC"/>
</dbReference>
<dbReference type="AlphaFoldDB" id="A0A5E5AAJ7"/>
<dbReference type="InterPro" id="IPR032687">
    <property type="entry name" value="AraC-type_N"/>
</dbReference>
<dbReference type="SUPFAM" id="SSF46689">
    <property type="entry name" value="Homeodomain-like"/>
    <property type="match status" value="1"/>
</dbReference>
<dbReference type="Pfam" id="PF12833">
    <property type="entry name" value="HTH_18"/>
    <property type="match status" value="1"/>
</dbReference>
<evidence type="ECO:0000259" key="5">
    <source>
        <dbReference type="PROSITE" id="PS01124"/>
    </source>
</evidence>
<dbReference type="Gene3D" id="1.10.10.60">
    <property type="entry name" value="Homeodomain-like"/>
    <property type="match status" value="1"/>
</dbReference>
<dbReference type="SMART" id="SM00342">
    <property type="entry name" value="HTH_ARAC"/>
    <property type="match status" value="1"/>
</dbReference>
<accession>A0A5E5AAJ7</accession>
<dbReference type="RefSeq" id="WP_174990505.1">
    <property type="nucleotide sequence ID" value="NZ_CABPSQ010000006.1"/>
</dbReference>
<organism evidence="6 7">
    <name type="scientific">Pandoraea captiosa</name>
    <dbReference type="NCBI Taxonomy" id="2508302"/>
    <lineage>
        <taxon>Bacteria</taxon>
        <taxon>Pseudomonadati</taxon>
        <taxon>Pseudomonadota</taxon>
        <taxon>Betaproteobacteria</taxon>
        <taxon>Burkholderiales</taxon>
        <taxon>Burkholderiaceae</taxon>
        <taxon>Pandoraea</taxon>
    </lineage>
</organism>
<keyword evidence="4" id="KW-0472">Membrane</keyword>
<name>A0A5E5AAJ7_9BURK</name>
<evidence type="ECO:0000256" key="3">
    <source>
        <dbReference type="ARBA" id="ARBA00023163"/>
    </source>
</evidence>
<keyword evidence="3" id="KW-0804">Transcription</keyword>
<evidence type="ECO:0000313" key="7">
    <source>
        <dbReference type="Proteomes" id="UP000414136"/>
    </source>
</evidence>
<evidence type="ECO:0000256" key="4">
    <source>
        <dbReference type="SAM" id="Phobius"/>
    </source>
</evidence>